<evidence type="ECO:0000313" key="2">
    <source>
        <dbReference type="Proteomes" id="UP000304148"/>
    </source>
</evidence>
<accession>A0A383R6E0</accession>
<name>A0A383R6E0_PAEAL</name>
<sequence length="49" mass="5676">MKAAVYPINIGYDIVGHGMIDADRWIKSRQMIVRKEWNINGRTSLERTA</sequence>
<dbReference type="RefSeq" id="WP_232055459.1">
    <property type="nucleotide sequence ID" value="NZ_LS992241.1"/>
</dbReference>
<dbReference type="AlphaFoldDB" id="A0A383R6E0"/>
<reference evidence="2" key="1">
    <citation type="submission" date="2018-08" db="EMBL/GenBank/DDBJ databases">
        <authorList>
            <person name="Chevrot R."/>
        </authorList>
    </citation>
    <scope>NUCLEOTIDE SEQUENCE [LARGE SCALE GENOMIC DNA]</scope>
</reference>
<protein>
    <submittedName>
        <fullName evidence="1">Uncharacterized protein</fullName>
    </submittedName>
</protein>
<gene>
    <name evidence="1" type="ORF">PBLR_10315</name>
</gene>
<dbReference type="Proteomes" id="UP000304148">
    <property type="component" value="Chromosome"/>
</dbReference>
<evidence type="ECO:0000313" key="1">
    <source>
        <dbReference type="EMBL" id="SYX81896.1"/>
    </source>
</evidence>
<dbReference type="EMBL" id="LS992241">
    <property type="protein sequence ID" value="SYX81896.1"/>
    <property type="molecule type" value="Genomic_DNA"/>
</dbReference>
<organism evidence="1 2">
    <name type="scientific">Paenibacillus alvei</name>
    <name type="common">Bacillus alvei</name>
    <dbReference type="NCBI Taxonomy" id="44250"/>
    <lineage>
        <taxon>Bacteria</taxon>
        <taxon>Bacillati</taxon>
        <taxon>Bacillota</taxon>
        <taxon>Bacilli</taxon>
        <taxon>Bacillales</taxon>
        <taxon>Paenibacillaceae</taxon>
        <taxon>Paenibacillus</taxon>
    </lineage>
</organism>
<proteinExistence type="predicted"/>